<dbReference type="Proteomes" id="UP000522313">
    <property type="component" value="Unassembled WGS sequence"/>
</dbReference>
<accession>A0A7X0J8S9</accession>
<reference evidence="1 2" key="2">
    <citation type="submission" date="2020-08" db="EMBL/GenBank/DDBJ databases">
        <authorList>
            <person name="Partida-Martinez L."/>
            <person name="Huntemann M."/>
            <person name="Clum A."/>
            <person name="Wang J."/>
            <person name="Palaniappan K."/>
            <person name="Ritter S."/>
            <person name="Chen I.-M."/>
            <person name="Stamatis D."/>
            <person name="Reddy T."/>
            <person name="O'Malley R."/>
            <person name="Daum C."/>
            <person name="Shapiro N."/>
            <person name="Ivanova N."/>
            <person name="Kyrpides N."/>
            <person name="Woyke T."/>
        </authorList>
    </citation>
    <scope>NUCLEOTIDE SEQUENCE [LARGE SCALE GENOMIC DNA]</scope>
    <source>
        <strain evidence="1 2">AS3.13</strain>
    </source>
</reference>
<organism evidence="1 2">
    <name type="scientific">Sphingomonas endophytica</name>
    <dbReference type="NCBI Taxonomy" id="869719"/>
    <lineage>
        <taxon>Bacteria</taxon>
        <taxon>Pseudomonadati</taxon>
        <taxon>Pseudomonadota</taxon>
        <taxon>Alphaproteobacteria</taxon>
        <taxon>Sphingomonadales</taxon>
        <taxon>Sphingomonadaceae</taxon>
        <taxon>Sphingomonas</taxon>
    </lineage>
</organism>
<protein>
    <submittedName>
        <fullName evidence="1">Uncharacterized protein</fullName>
    </submittedName>
</protein>
<name>A0A7X0J8S9_9SPHN</name>
<sequence>MEHDLLLRAAARAIYDACYPSDDWSPTGFDEAERCATVHYRQAVDAALQARAVLLVCGEQLPLPALA</sequence>
<evidence type="ECO:0000313" key="2">
    <source>
        <dbReference type="Proteomes" id="UP000522313"/>
    </source>
</evidence>
<gene>
    <name evidence="1" type="ORF">F4693_000145</name>
</gene>
<comment type="caution">
    <text evidence="1">The sequence shown here is derived from an EMBL/GenBank/DDBJ whole genome shotgun (WGS) entry which is preliminary data.</text>
</comment>
<reference evidence="1 2" key="1">
    <citation type="submission" date="2020-08" db="EMBL/GenBank/DDBJ databases">
        <title>The Agave Microbiome: Exploring the role of microbial communities in plant adaptations to desert environments.</title>
        <authorList>
            <person name="Partida-Martinez L.P."/>
        </authorList>
    </citation>
    <scope>NUCLEOTIDE SEQUENCE [LARGE SCALE GENOMIC DNA]</scope>
    <source>
        <strain evidence="1 2">AS3.13</strain>
    </source>
</reference>
<dbReference type="EMBL" id="JACHBT010000001">
    <property type="protein sequence ID" value="MBB6503196.1"/>
    <property type="molecule type" value="Genomic_DNA"/>
</dbReference>
<dbReference type="AlphaFoldDB" id="A0A7X0J8S9"/>
<proteinExistence type="predicted"/>
<evidence type="ECO:0000313" key="1">
    <source>
        <dbReference type="EMBL" id="MBB6503196.1"/>
    </source>
</evidence>
<dbReference type="RefSeq" id="WP_184503748.1">
    <property type="nucleotide sequence ID" value="NZ_JACHBT010000001.1"/>
</dbReference>